<dbReference type="InterPro" id="IPR042047">
    <property type="entry name" value="SleB_dom1"/>
</dbReference>
<dbReference type="RefSeq" id="WP_105226830.1">
    <property type="nucleotide sequence ID" value="NZ_PCQE01000073.1"/>
</dbReference>
<dbReference type="InterPro" id="IPR011105">
    <property type="entry name" value="Cell_wall_hydrolase_SleB"/>
</dbReference>
<dbReference type="Pfam" id="PF07486">
    <property type="entry name" value="Hydrolase_2"/>
    <property type="match status" value="1"/>
</dbReference>
<protein>
    <submittedName>
        <fullName evidence="2">Cell wall hydrolase</fullName>
    </submittedName>
</protein>
<dbReference type="Gene3D" id="1.10.10.2520">
    <property type="entry name" value="Cell wall hydrolase SleB, domain 1"/>
    <property type="match status" value="1"/>
</dbReference>
<comment type="caution">
    <text evidence="2">The sequence shown here is derived from an EMBL/GenBank/DDBJ whole genome shotgun (WGS) entry which is preliminary data.</text>
</comment>
<dbReference type="Proteomes" id="UP000239458">
    <property type="component" value="Unassembled WGS sequence"/>
</dbReference>
<sequence length="124" mass="14287">MPLQHALMCLALNIYHEARGEPLDGQIAVAMVTMNRADWQSANVCQVVYERKQFSWTYRAENHTPQEPVAWARAKRVANRVIAGHHEDITYGATHFHTRAVRPAWRHSLKKTTTIGQHVFYVPQ</sequence>
<keyword evidence="2" id="KW-0378">Hydrolase</keyword>
<organism evidence="2 3">
    <name type="scientific">Pseudomonas cedrina</name>
    <dbReference type="NCBI Taxonomy" id="651740"/>
    <lineage>
        <taxon>Bacteria</taxon>
        <taxon>Pseudomonadati</taxon>
        <taxon>Pseudomonadota</taxon>
        <taxon>Gammaproteobacteria</taxon>
        <taxon>Pseudomonadales</taxon>
        <taxon>Pseudomonadaceae</taxon>
        <taxon>Pseudomonas</taxon>
    </lineage>
</organism>
<evidence type="ECO:0000259" key="1">
    <source>
        <dbReference type="Pfam" id="PF07486"/>
    </source>
</evidence>
<dbReference type="EMBL" id="PCQE01000073">
    <property type="protein sequence ID" value="PRB90096.1"/>
    <property type="molecule type" value="Genomic_DNA"/>
</dbReference>
<reference evidence="2 3" key="1">
    <citation type="submission" date="2017-09" db="EMBL/GenBank/DDBJ databases">
        <title>Genomic, metabolic, and phenotypic characteristics of bacterial isolates from the natural microbiome of the model nematode Caenorhabditis elegans.</title>
        <authorList>
            <person name="Zimmermann J."/>
            <person name="Obeng N."/>
            <person name="Yang W."/>
            <person name="Obeng O."/>
            <person name="Kissoyan K."/>
            <person name="Pees B."/>
            <person name="Dirksen P."/>
            <person name="Hoppner M."/>
            <person name="Franke A."/>
            <person name="Rosenstiel P."/>
            <person name="Leippe M."/>
            <person name="Dierking K."/>
            <person name="Kaleta C."/>
            <person name="Schulenburg H."/>
        </authorList>
    </citation>
    <scope>NUCLEOTIDE SEQUENCE [LARGE SCALE GENOMIC DNA]</scope>
    <source>
        <strain evidence="2 3">MYb184</strain>
    </source>
</reference>
<evidence type="ECO:0000313" key="3">
    <source>
        <dbReference type="Proteomes" id="UP000239458"/>
    </source>
</evidence>
<dbReference type="AlphaFoldDB" id="A0A2S9D5I6"/>
<name>A0A2S9D5I6_PSECE</name>
<feature type="domain" description="Cell wall hydrolase SleB" evidence="1">
    <location>
        <begin position="20"/>
        <end position="121"/>
    </location>
</feature>
<evidence type="ECO:0000313" key="2">
    <source>
        <dbReference type="EMBL" id="PRB90096.1"/>
    </source>
</evidence>
<gene>
    <name evidence="2" type="ORF">CQ006_25865</name>
</gene>
<accession>A0A2S9D5I6</accession>
<proteinExistence type="predicted"/>
<dbReference type="GO" id="GO:0016787">
    <property type="term" value="F:hydrolase activity"/>
    <property type="evidence" value="ECO:0007669"/>
    <property type="project" value="UniProtKB-KW"/>
</dbReference>